<dbReference type="InterPro" id="IPR013320">
    <property type="entry name" value="ConA-like_dom_sf"/>
</dbReference>
<feature type="active site" description="Proton donor" evidence="4">
    <location>
        <position position="246"/>
    </location>
</feature>
<comment type="similarity">
    <text evidence="1 6">Belongs to the glycosyl hydrolase 43 family.</text>
</comment>
<dbReference type="InterPro" id="IPR006710">
    <property type="entry name" value="Glyco_hydro_43"/>
</dbReference>
<dbReference type="PANTHER" id="PTHR42812:SF2">
    <property type="entry name" value="XYLOSIDASE_ARABINOSIDASE"/>
    <property type="match status" value="1"/>
</dbReference>
<feature type="active site" description="Proton acceptor" evidence="4">
    <location>
        <position position="91"/>
    </location>
</feature>
<evidence type="ECO:0000256" key="3">
    <source>
        <dbReference type="ARBA" id="ARBA00023295"/>
    </source>
</evidence>
<proteinExistence type="inferred from homology"/>
<dbReference type="KEGG" id="dtx:ATSB10_09900"/>
<accession>A0A160MZ87</accession>
<organism evidence="9 10">
    <name type="scientific">Dyella thiooxydans</name>
    <dbReference type="NCBI Taxonomy" id="445710"/>
    <lineage>
        <taxon>Bacteria</taxon>
        <taxon>Pseudomonadati</taxon>
        <taxon>Pseudomonadota</taxon>
        <taxon>Gammaproteobacteria</taxon>
        <taxon>Lysobacterales</taxon>
        <taxon>Rhodanobacteraceae</taxon>
        <taxon>Dyella</taxon>
    </lineage>
</organism>
<evidence type="ECO:0000256" key="1">
    <source>
        <dbReference type="ARBA" id="ARBA00009865"/>
    </source>
</evidence>
<dbReference type="GO" id="GO:0005975">
    <property type="term" value="P:carbohydrate metabolic process"/>
    <property type="evidence" value="ECO:0007669"/>
    <property type="project" value="InterPro"/>
</dbReference>
<reference evidence="9 10" key="1">
    <citation type="submission" date="2016-02" db="EMBL/GenBank/DDBJ databases">
        <title>Complete genome sequencing and analysis of ATSB10, Dyella thiooxydans isolated from rhizosphere soil of sunflower (Helianthus annuus L.).</title>
        <authorList>
            <person name="Lee Y."/>
            <person name="Hwangbo K."/>
            <person name="Chung H."/>
            <person name="Yoo J."/>
            <person name="Kim K.Y."/>
            <person name="Sa T.M."/>
            <person name="Um Y."/>
            <person name="Madhaiyan M."/>
        </authorList>
    </citation>
    <scope>NUCLEOTIDE SEQUENCE [LARGE SCALE GENOMIC DNA]</scope>
    <source>
        <strain evidence="9 10">ATSB10</strain>
    </source>
</reference>
<feature type="site" description="Important for catalytic activity, responsible for pKa modulation of the active site Glu and correct orientation of both the proton donor and substrate" evidence="5">
    <location>
        <position position="191"/>
    </location>
</feature>
<dbReference type="PATRIC" id="fig|445710.3.peg.988"/>
<dbReference type="GO" id="GO:0004553">
    <property type="term" value="F:hydrolase activity, hydrolyzing O-glycosyl compounds"/>
    <property type="evidence" value="ECO:0007669"/>
    <property type="project" value="InterPro"/>
</dbReference>
<evidence type="ECO:0000256" key="4">
    <source>
        <dbReference type="PIRSR" id="PIRSR606710-1"/>
    </source>
</evidence>
<gene>
    <name evidence="9" type="ORF">ATSB10_09900</name>
</gene>
<dbReference type="STRING" id="445710.ATSB10_09900"/>
<evidence type="ECO:0000256" key="5">
    <source>
        <dbReference type="PIRSR" id="PIRSR606710-2"/>
    </source>
</evidence>
<dbReference type="Pfam" id="PF17851">
    <property type="entry name" value="GH43_C2"/>
    <property type="match status" value="1"/>
</dbReference>
<evidence type="ECO:0000313" key="10">
    <source>
        <dbReference type="Proteomes" id="UP000077255"/>
    </source>
</evidence>
<feature type="region of interest" description="Disordered" evidence="7">
    <location>
        <begin position="49"/>
        <end position="74"/>
    </location>
</feature>
<dbReference type="AlphaFoldDB" id="A0A160MZ87"/>
<evidence type="ECO:0000313" key="9">
    <source>
        <dbReference type="EMBL" id="AND68444.1"/>
    </source>
</evidence>
<feature type="domain" description="Beta-xylosidase C-terminal Concanavalin A-like" evidence="8">
    <location>
        <begin position="379"/>
        <end position="554"/>
    </location>
</feature>
<dbReference type="InterPro" id="IPR041542">
    <property type="entry name" value="GH43_C2"/>
</dbReference>
<dbReference type="SUPFAM" id="SSF75005">
    <property type="entry name" value="Arabinanase/levansucrase/invertase"/>
    <property type="match status" value="1"/>
</dbReference>
<keyword evidence="10" id="KW-1185">Reference proteome</keyword>
<dbReference type="InterPro" id="IPR051795">
    <property type="entry name" value="Glycosyl_Hydrlase_43"/>
</dbReference>
<dbReference type="Gene3D" id="2.115.10.20">
    <property type="entry name" value="Glycosyl hydrolase domain, family 43"/>
    <property type="match status" value="1"/>
</dbReference>
<feature type="region of interest" description="Disordered" evidence="7">
    <location>
        <begin position="1"/>
        <end position="24"/>
    </location>
</feature>
<dbReference type="Proteomes" id="UP000077255">
    <property type="component" value="Chromosome"/>
</dbReference>
<evidence type="ECO:0000256" key="2">
    <source>
        <dbReference type="ARBA" id="ARBA00022801"/>
    </source>
</evidence>
<keyword evidence="3 6" id="KW-0326">Glycosidase</keyword>
<dbReference type="Gene3D" id="2.60.120.200">
    <property type="match status" value="1"/>
</dbReference>
<evidence type="ECO:0000256" key="6">
    <source>
        <dbReference type="RuleBase" id="RU361187"/>
    </source>
</evidence>
<dbReference type="PANTHER" id="PTHR42812">
    <property type="entry name" value="BETA-XYLOSIDASE"/>
    <property type="match status" value="1"/>
</dbReference>
<dbReference type="InterPro" id="IPR006311">
    <property type="entry name" value="TAT_signal"/>
</dbReference>
<evidence type="ECO:0000259" key="8">
    <source>
        <dbReference type="Pfam" id="PF17851"/>
    </source>
</evidence>
<protein>
    <submittedName>
        <fullName evidence="9">Beta-xylosidase/alpha-L-arabinfuranosidase</fullName>
    </submittedName>
</protein>
<dbReference type="InterPro" id="IPR023296">
    <property type="entry name" value="Glyco_hydro_beta-prop_sf"/>
</dbReference>
<dbReference type="CDD" id="cd09002">
    <property type="entry name" value="GH43_XYL-like"/>
    <property type="match status" value="1"/>
</dbReference>
<evidence type="ECO:0000256" key="7">
    <source>
        <dbReference type="SAM" id="MobiDB-lite"/>
    </source>
</evidence>
<feature type="compositionally biased region" description="Basic and acidic residues" evidence="7">
    <location>
        <begin position="59"/>
        <end position="72"/>
    </location>
</feature>
<dbReference type="Pfam" id="PF04616">
    <property type="entry name" value="Glyco_hydro_43"/>
    <property type="match status" value="1"/>
</dbReference>
<sequence>MKMPIDRLDATAGDPAPSSEPAPNLARRNLFKAAAAGAAAIPLARMAKAGGPAPQCAGREPHWRPGTEDQRMADLGNGSYLNPIVAGDHPDPAVLRDGDDYYMTFTPFTTSPGLVIWHSTDLVNWTPVATALHKPMGNIFAVNLCKHDDRYYIYLPTQQAGGDWSIFVITAEHIAGPWSDPVDLEIPGCIDPAHVVGEDGKRYLFVNGIRMIRLTDDGMATDGKLVHAYTPWQYPEDWVVEDFAPEGPKLLRRDGWFYLVSAVGGTAGPPTSHMVIVARSKSVHGPWENCPHNPIVRTRSAAEPWWSRGHATFVEAPAGDWWMIYHGYENGFRTLGRQTLLEPMTWTADGWPVATGGDLSRPLRKPAGGRSGPSGFALSDDFSTDRFGVQWSFHEPRPVEMQRVHRDGHGMLLAGAGTSPADSSPMTCCAGDRAYVVELTLEPSGHAEAGLLLFYNHKAFVGVGFTPDTIKTFEYAQELTWARIKRDNRRVRVRLTNDHNVVTFEYSHDDGHSWQLHTLRMEVSGIHHNVFGDFLSLKPGIYAAGEGTVRLIDFRYRAIKGNPLV</sequence>
<dbReference type="PROSITE" id="PS51318">
    <property type="entry name" value="TAT"/>
    <property type="match status" value="1"/>
</dbReference>
<dbReference type="SUPFAM" id="SSF49899">
    <property type="entry name" value="Concanavalin A-like lectins/glucanases"/>
    <property type="match status" value="1"/>
</dbReference>
<keyword evidence="2 6" id="KW-0378">Hydrolase</keyword>
<name>A0A160MZ87_9GAMM</name>
<dbReference type="EMBL" id="CP014841">
    <property type="protein sequence ID" value="AND68444.1"/>
    <property type="molecule type" value="Genomic_DNA"/>
</dbReference>